<keyword evidence="4" id="KW-1185">Reference proteome</keyword>
<sequence length="265" mass="30017">MKVLSLFAAAALAVSSFQMVQAADLTSADEIVKQANIASYYAGKDGRAEARMKIIDAQGRNQLRQFTILRRSRKPGGEQDLMVFFSRPSDVRNTVFRVVRHPGADDDRWLYLPGLDLVKRISAGDKRTSFVGSDFFYEDVSGRNPSEDNHKLLETAGEYYVLESKPVDPKSVEFVSYKSWISKATLLPMKVEYTDSRGKIYRTMEVVKVDTIQGHPTVLQAQISNLERGSKTLMQMRGVKYDIGLPQDIFGERSLRKPPQQWLKK</sequence>
<evidence type="ECO:0000259" key="2">
    <source>
        <dbReference type="Pfam" id="PF17131"/>
    </source>
</evidence>
<dbReference type="EMBL" id="JAMFLX010000006">
    <property type="protein sequence ID" value="MCL6269579.1"/>
    <property type="molecule type" value="Genomic_DNA"/>
</dbReference>
<gene>
    <name evidence="3" type="ORF">M3P05_06445</name>
</gene>
<feature type="domain" description="Uncharacterized protein TP-0789" evidence="2">
    <location>
        <begin position="78"/>
        <end position="257"/>
    </location>
</feature>
<evidence type="ECO:0000256" key="1">
    <source>
        <dbReference type="SAM" id="SignalP"/>
    </source>
</evidence>
<accession>A0ABT0PDZ0</accession>
<dbReference type="Proteomes" id="UP001203338">
    <property type="component" value="Unassembled WGS sequence"/>
</dbReference>
<dbReference type="CDD" id="cd16329">
    <property type="entry name" value="LolA_like"/>
    <property type="match status" value="1"/>
</dbReference>
<evidence type="ECO:0000313" key="3">
    <source>
        <dbReference type="EMBL" id="MCL6269579.1"/>
    </source>
</evidence>
<evidence type="ECO:0000313" key="4">
    <source>
        <dbReference type="Proteomes" id="UP001203338"/>
    </source>
</evidence>
<comment type="caution">
    <text evidence="3">The sequence shown here is derived from an EMBL/GenBank/DDBJ whole genome shotgun (WGS) entry which is preliminary data.</text>
</comment>
<proteinExistence type="predicted"/>
<name>A0ABT0PDZ0_9GAMM</name>
<feature type="signal peptide" evidence="1">
    <location>
        <begin position="1"/>
        <end position="22"/>
    </location>
</feature>
<dbReference type="Gene3D" id="2.50.20.10">
    <property type="entry name" value="Lipoprotein localisation LolA/LolB/LppX"/>
    <property type="match status" value="1"/>
</dbReference>
<keyword evidence="1" id="KW-0732">Signal</keyword>
<dbReference type="InterPro" id="IPR033399">
    <property type="entry name" value="TP_0789-like"/>
</dbReference>
<reference evidence="3 4" key="1">
    <citation type="submission" date="2022-05" db="EMBL/GenBank/DDBJ databases">
        <authorList>
            <person name="Park J.-S."/>
        </authorList>
    </citation>
    <scope>NUCLEOTIDE SEQUENCE [LARGE SCALE GENOMIC DNA]</scope>
    <source>
        <strain evidence="3 4">2012CJ34-2</strain>
    </source>
</reference>
<feature type="chain" id="PRO_5045642188" evidence="1">
    <location>
        <begin position="23"/>
        <end position="265"/>
    </location>
</feature>
<keyword evidence="3" id="KW-0449">Lipoprotein</keyword>
<organism evidence="3 4">
    <name type="scientific">Parendozoicomonas callyspongiae</name>
    <dbReference type="NCBI Taxonomy" id="2942213"/>
    <lineage>
        <taxon>Bacteria</taxon>
        <taxon>Pseudomonadati</taxon>
        <taxon>Pseudomonadota</taxon>
        <taxon>Gammaproteobacteria</taxon>
        <taxon>Oceanospirillales</taxon>
        <taxon>Endozoicomonadaceae</taxon>
        <taxon>Parendozoicomonas</taxon>
    </lineage>
</organism>
<dbReference type="Pfam" id="PF17131">
    <property type="entry name" value="LolA_like"/>
    <property type="match status" value="1"/>
</dbReference>
<dbReference type="RefSeq" id="WP_249698626.1">
    <property type="nucleotide sequence ID" value="NZ_JAMFLX010000006.1"/>
</dbReference>
<protein>
    <submittedName>
        <fullName evidence="3">Outer membrane lipoprotein-sorting protein</fullName>
    </submittedName>
</protein>